<comment type="caution">
    <text evidence="2">The sequence shown here is derived from an EMBL/GenBank/DDBJ whole genome shotgun (WGS) entry which is preliminary data.</text>
</comment>
<evidence type="ECO:0000313" key="3">
    <source>
        <dbReference type="Proteomes" id="UP000663882"/>
    </source>
</evidence>
<proteinExistence type="predicted"/>
<evidence type="ECO:0000313" key="2">
    <source>
        <dbReference type="EMBL" id="CAF1330205.1"/>
    </source>
</evidence>
<protein>
    <submittedName>
        <fullName evidence="2">Uncharacterized protein</fullName>
    </submittedName>
</protein>
<dbReference type="Proteomes" id="UP000663882">
    <property type="component" value="Unassembled WGS sequence"/>
</dbReference>
<keyword evidence="1" id="KW-0175">Coiled coil</keyword>
<accession>A0A815FRG5</accession>
<dbReference type="EMBL" id="CAJNOO010003305">
    <property type="protein sequence ID" value="CAF1330205.1"/>
    <property type="molecule type" value="Genomic_DNA"/>
</dbReference>
<gene>
    <name evidence="2" type="ORF">RFH988_LOCUS31219</name>
</gene>
<dbReference type="AlphaFoldDB" id="A0A815FRG5"/>
<organism evidence="2 3">
    <name type="scientific">Rotaria sordida</name>
    <dbReference type="NCBI Taxonomy" id="392033"/>
    <lineage>
        <taxon>Eukaryota</taxon>
        <taxon>Metazoa</taxon>
        <taxon>Spiralia</taxon>
        <taxon>Gnathifera</taxon>
        <taxon>Rotifera</taxon>
        <taxon>Eurotatoria</taxon>
        <taxon>Bdelloidea</taxon>
        <taxon>Philodinida</taxon>
        <taxon>Philodinidae</taxon>
        <taxon>Rotaria</taxon>
    </lineage>
</organism>
<feature type="coiled-coil region" evidence="1">
    <location>
        <begin position="31"/>
        <end position="61"/>
    </location>
</feature>
<sequence length="595" mass="70031">MRYGSSKKEKAVLQVRSKISQKDLLDIIYKLEQLKLNAKTSQEIIEILENSQQNLEHLQSKINLPKQGFQFPSRWRWKGVNKRLDSIPNDSTFTSNLTLISPIKKRFETIGNDAFFTRNLTLIKSFDALSCQFTDVILDRFCLEILPKINDKIERLNVESSFMERILRLANYRNLRTLGLYDVQPEPVNYLFSDESYLIRHYRNQILSLSINMKRGALQRSVFGVTNININIFSKICSMFKNLEYSNFSSSSDYEQLTFCSTPSIRFSNLLELHVVLKTLIDCLCLLDGNFNKLNRFYVTICPRGLFAWPLVNNKNKLLNLKCFSLIHEDELLKCNEIFLPLLQRMSNLEELSLYFFIPYGPITDGDYLKENILNHMRKLNKFTFNIRSTLRLNNQVNLLTNQDIQSTFENFKTNEIISYIDYFSKSNLFNYHIYSYPYRWTCYDGITNNFPGGLFQCVREISLRDERPFEHEFFLRIAQSFPFIEKLCLNNHEPQQNPNLQSLIIKYPHLTELDLVKTHENYVEQFLNNSKTRLLKNVYLRVNYGCLQKATDDFRKDATRINSSKIIGLLVSNHKGEVEKSKSYFPQAEFYCLL</sequence>
<name>A0A815FRG5_9BILA</name>
<reference evidence="2" key="1">
    <citation type="submission" date="2021-02" db="EMBL/GenBank/DDBJ databases">
        <authorList>
            <person name="Nowell W R."/>
        </authorList>
    </citation>
    <scope>NUCLEOTIDE SEQUENCE</scope>
</reference>
<evidence type="ECO:0000256" key="1">
    <source>
        <dbReference type="SAM" id="Coils"/>
    </source>
</evidence>
<dbReference type="OrthoDB" id="10297242at2759"/>